<name>A0A7S1GRG0_CYCTE</name>
<feature type="region of interest" description="Disordered" evidence="1">
    <location>
        <begin position="62"/>
        <end position="84"/>
    </location>
</feature>
<dbReference type="EMBL" id="HBFW01022840">
    <property type="protein sequence ID" value="CAD8943673.1"/>
    <property type="molecule type" value="Transcribed_RNA"/>
</dbReference>
<sequence>MLFQLFASYLDSENPKVTLADKEWTYDSLRDLRHENCPFFIQANGRRGMVVERLSIVPCGSQPPPKQFARSTMRETEGTKAPYRHESISNKKCLDMFPPSARKILYKAYHRVT</sequence>
<dbReference type="AlphaFoldDB" id="A0A7S1GRG0"/>
<evidence type="ECO:0000256" key="1">
    <source>
        <dbReference type="SAM" id="MobiDB-lite"/>
    </source>
</evidence>
<protein>
    <submittedName>
        <fullName evidence="2">Uncharacterized protein</fullName>
    </submittedName>
</protein>
<accession>A0A7S1GRG0</accession>
<reference evidence="2" key="1">
    <citation type="submission" date="2021-01" db="EMBL/GenBank/DDBJ databases">
        <authorList>
            <person name="Corre E."/>
            <person name="Pelletier E."/>
            <person name="Niang G."/>
            <person name="Scheremetjew M."/>
            <person name="Finn R."/>
            <person name="Kale V."/>
            <person name="Holt S."/>
            <person name="Cochrane G."/>
            <person name="Meng A."/>
            <person name="Brown T."/>
            <person name="Cohen L."/>
        </authorList>
    </citation>
    <scope>NUCLEOTIDE SEQUENCE</scope>
    <source>
        <strain evidence="2">ECT3854</strain>
    </source>
</reference>
<gene>
    <name evidence="2" type="ORF">CTEN0397_LOCUS14741</name>
</gene>
<evidence type="ECO:0000313" key="2">
    <source>
        <dbReference type="EMBL" id="CAD8943673.1"/>
    </source>
</evidence>
<proteinExistence type="predicted"/>
<organism evidence="2">
    <name type="scientific">Cyclophora tenuis</name>
    <name type="common">Marine diatom</name>
    <dbReference type="NCBI Taxonomy" id="216820"/>
    <lineage>
        <taxon>Eukaryota</taxon>
        <taxon>Sar</taxon>
        <taxon>Stramenopiles</taxon>
        <taxon>Ochrophyta</taxon>
        <taxon>Bacillariophyta</taxon>
        <taxon>Fragilariophyceae</taxon>
        <taxon>Fragilariophycidae</taxon>
        <taxon>Cyclophorales</taxon>
        <taxon>Cyclophoraceae</taxon>
        <taxon>Cyclophora</taxon>
    </lineage>
</organism>
<feature type="compositionally biased region" description="Basic and acidic residues" evidence="1">
    <location>
        <begin position="72"/>
        <end position="84"/>
    </location>
</feature>